<protein>
    <recommendedName>
        <fullName evidence="3">Rossman fold protein, TIGR00730 family</fullName>
    </recommendedName>
</protein>
<evidence type="ECO:0000256" key="1">
    <source>
        <dbReference type="SAM" id="MobiDB-lite"/>
    </source>
</evidence>
<dbReference type="PANTHER" id="PTHR43393">
    <property type="entry name" value="CYTOKININ RIBOSIDE 5'-MONOPHOSPHATE PHOSPHORIBOHYDROLASE"/>
    <property type="match status" value="1"/>
</dbReference>
<dbReference type="AlphaFoldDB" id="A0A6J4ISJ0"/>
<dbReference type="InterPro" id="IPR052341">
    <property type="entry name" value="LOG_family_nucleotidases"/>
</dbReference>
<feature type="compositionally biased region" description="Basic and acidic residues" evidence="1">
    <location>
        <begin position="364"/>
        <end position="374"/>
    </location>
</feature>
<dbReference type="Pfam" id="PF03641">
    <property type="entry name" value="Lysine_decarbox"/>
    <property type="match status" value="1"/>
</dbReference>
<organism evidence="2">
    <name type="scientific">uncultured Acidimicrobiales bacterium</name>
    <dbReference type="NCBI Taxonomy" id="310071"/>
    <lineage>
        <taxon>Bacteria</taxon>
        <taxon>Bacillati</taxon>
        <taxon>Actinomycetota</taxon>
        <taxon>Acidimicrobiia</taxon>
        <taxon>Acidimicrobiales</taxon>
        <taxon>environmental samples</taxon>
    </lineage>
</organism>
<dbReference type="GO" id="GO:0005829">
    <property type="term" value="C:cytosol"/>
    <property type="evidence" value="ECO:0007669"/>
    <property type="project" value="TreeGrafter"/>
</dbReference>
<accession>A0A6J4ISJ0</accession>
<dbReference type="Gene3D" id="3.40.50.450">
    <property type="match status" value="1"/>
</dbReference>
<dbReference type="PANTHER" id="PTHR43393:SF2">
    <property type="entry name" value="CYTOKININ RIBOSIDE 5'-MONOPHOSPHATE PHOSPHORIBOHYDROLASE"/>
    <property type="match status" value="1"/>
</dbReference>
<feature type="region of interest" description="Disordered" evidence="1">
    <location>
        <begin position="344"/>
        <end position="374"/>
    </location>
</feature>
<dbReference type="NCBIfam" id="TIGR00730">
    <property type="entry name" value="Rossman fold protein, TIGR00730 family"/>
    <property type="match status" value="1"/>
</dbReference>
<gene>
    <name evidence="2" type="ORF">AVDCRST_MAG20-2776</name>
</gene>
<evidence type="ECO:0000313" key="2">
    <source>
        <dbReference type="EMBL" id="CAA9258043.1"/>
    </source>
</evidence>
<dbReference type="InterPro" id="IPR031100">
    <property type="entry name" value="LOG_fam"/>
</dbReference>
<dbReference type="InterPro" id="IPR005269">
    <property type="entry name" value="LOG"/>
</dbReference>
<dbReference type="SUPFAM" id="SSF102405">
    <property type="entry name" value="MCP/YpsA-like"/>
    <property type="match status" value="1"/>
</dbReference>
<evidence type="ECO:0008006" key="3">
    <source>
        <dbReference type="Google" id="ProtNLM"/>
    </source>
</evidence>
<dbReference type="GO" id="GO:0009691">
    <property type="term" value="P:cytokinin biosynthetic process"/>
    <property type="evidence" value="ECO:0007669"/>
    <property type="project" value="InterPro"/>
</dbReference>
<dbReference type="EMBL" id="CADCSY010000120">
    <property type="protein sequence ID" value="CAA9258043.1"/>
    <property type="molecule type" value="Genomic_DNA"/>
</dbReference>
<name>A0A6J4ISJ0_9ACTN</name>
<reference evidence="2" key="1">
    <citation type="submission" date="2020-02" db="EMBL/GenBank/DDBJ databases">
        <authorList>
            <person name="Meier V. D."/>
        </authorList>
    </citation>
    <scope>NUCLEOTIDE SEQUENCE</scope>
    <source>
        <strain evidence="2">AVDCRST_MAG20</strain>
    </source>
</reference>
<sequence>MSNLPRYRTGDDELDRQLVTLLDAAGADRDRDQLFEILTSGILLAGDEADRLDLKITNAALKEMRNAFALFAPYRDVNKVTIFGSARTRRDDPLYPQTFEVAAALAERGWMIVTGAGPGIMEAGMEGAGRDNSIGVLIRLPFETGANEFIAGDPKLIEMKYFFTRKLMLMKESAAFVSLPGGFGTLDEAFELLTLVQTGKAQPVPIVLLDTPDGTYWRGWQRFVEEEVAGNGMIAPADRSLYRITDDVDEAVAEIERFYRNFHSLRYVGDRLVLRVRSAPTDEEIAALADEFADLAVSGRIDRARPFPPEVSGADHLDLPRLALRFDRRKMGRLRQLIDRCNGLETAPPVGAKPPTVAEGDAVAQHEEAGHPEP</sequence>
<proteinExistence type="predicted"/>
<dbReference type="GO" id="GO:0016787">
    <property type="term" value="F:hydrolase activity"/>
    <property type="evidence" value="ECO:0007669"/>
    <property type="project" value="InterPro"/>
</dbReference>